<keyword evidence="5" id="KW-1185">Reference proteome</keyword>
<name>A0A401FMB0_9LACO</name>
<proteinExistence type="predicted"/>
<feature type="domain" description="HTH tetR-type" evidence="3">
    <location>
        <begin position="11"/>
        <end position="71"/>
    </location>
</feature>
<gene>
    <name evidence="4" type="ORF">NBRC111893_1544</name>
</gene>
<keyword evidence="1 2" id="KW-0238">DNA-binding</keyword>
<evidence type="ECO:0000313" key="4">
    <source>
        <dbReference type="EMBL" id="GAY73398.1"/>
    </source>
</evidence>
<dbReference type="InterPro" id="IPR001647">
    <property type="entry name" value="HTH_TetR"/>
</dbReference>
<reference evidence="4 5" key="1">
    <citation type="submission" date="2017-11" db="EMBL/GenBank/DDBJ databases">
        <title>Draft Genome Sequence of Lactobacillus curieae NBRC 111893 isolated from Koso, a Japanese sugar-Vegetable Fermented Beverage.</title>
        <authorList>
            <person name="Chiou T.Y."/>
            <person name="Oshima K."/>
            <person name="Suda W."/>
            <person name="Hattori M."/>
            <person name="Takahashi T."/>
        </authorList>
    </citation>
    <scope>NUCLEOTIDE SEQUENCE [LARGE SCALE GENOMIC DNA]</scope>
    <source>
        <strain evidence="4 5">NBRC111893</strain>
    </source>
</reference>
<dbReference type="OrthoDB" id="9812484at2"/>
<evidence type="ECO:0000259" key="3">
    <source>
        <dbReference type="PROSITE" id="PS50977"/>
    </source>
</evidence>
<comment type="caution">
    <text evidence="4">The sequence shown here is derived from an EMBL/GenBank/DDBJ whole genome shotgun (WGS) entry which is preliminary data.</text>
</comment>
<dbReference type="SUPFAM" id="SSF46689">
    <property type="entry name" value="Homeodomain-like"/>
    <property type="match status" value="1"/>
</dbReference>
<dbReference type="Proteomes" id="UP000286974">
    <property type="component" value="Unassembled WGS sequence"/>
</dbReference>
<protein>
    <submittedName>
        <fullName evidence="4">Transcriptional regulator, TetR family</fullName>
    </submittedName>
</protein>
<feature type="DNA-binding region" description="H-T-H motif" evidence="2">
    <location>
        <begin position="34"/>
        <end position="53"/>
    </location>
</feature>
<sequence>MPTTTFENLKDQKRAVITNALITEFSEYSLKDAQVARIIKTAGIARGTFYKYFSDITDAYNYVFHLALADFHMGFNHISEENFNLDAFIASISTFIDQVVDSRFYQLLKQHYLYNESSYQQHTLSGMDRITNLSPLIWTVATLSHEAIKELLVFPGQKNQIIQKLTISLKNLT</sequence>
<dbReference type="GO" id="GO:0003677">
    <property type="term" value="F:DNA binding"/>
    <property type="evidence" value="ECO:0007669"/>
    <property type="project" value="UniProtKB-UniRule"/>
</dbReference>
<dbReference type="InterPro" id="IPR009057">
    <property type="entry name" value="Homeodomain-like_sf"/>
</dbReference>
<organism evidence="4 5">
    <name type="scientific">Lentilactobacillus kosonis</name>
    <dbReference type="NCBI Taxonomy" id="2810561"/>
    <lineage>
        <taxon>Bacteria</taxon>
        <taxon>Bacillati</taxon>
        <taxon>Bacillota</taxon>
        <taxon>Bacilli</taxon>
        <taxon>Lactobacillales</taxon>
        <taxon>Lactobacillaceae</taxon>
        <taxon>Lentilactobacillus</taxon>
    </lineage>
</organism>
<accession>A0A401FMB0</accession>
<dbReference type="EMBL" id="BEXA01000003">
    <property type="protein sequence ID" value="GAY73398.1"/>
    <property type="molecule type" value="Genomic_DNA"/>
</dbReference>
<evidence type="ECO:0000313" key="5">
    <source>
        <dbReference type="Proteomes" id="UP000286974"/>
    </source>
</evidence>
<evidence type="ECO:0000256" key="2">
    <source>
        <dbReference type="PROSITE-ProRule" id="PRU00335"/>
    </source>
</evidence>
<dbReference type="RefSeq" id="WP_125008396.1">
    <property type="nucleotide sequence ID" value="NZ_BEXA01000003.1"/>
</dbReference>
<dbReference type="Gene3D" id="1.10.357.10">
    <property type="entry name" value="Tetracycline Repressor, domain 2"/>
    <property type="match status" value="1"/>
</dbReference>
<evidence type="ECO:0000256" key="1">
    <source>
        <dbReference type="ARBA" id="ARBA00023125"/>
    </source>
</evidence>
<dbReference type="Pfam" id="PF00440">
    <property type="entry name" value="TetR_N"/>
    <property type="match status" value="1"/>
</dbReference>
<dbReference type="AlphaFoldDB" id="A0A401FMB0"/>
<dbReference type="PROSITE" id="PS50977">
    <property type="entry name" value="HTH_TETR_2"/>
    <property type="match status" value="1"/>
</dbReference>